<accession>A0AAE3E340</accession>
<sequence length="223" mass="24362">MRKLLWKKAAITAMAGTMMMMTGCELQGAVNKNQTTSTAAQTSKTAESYANTQPSSVTPNTTVQVSTQEQQNQAVTEPTSPESTAQSQAPASSSEAGNVTPSSEEQEVSFSFEWITGDVPEGDGDVAWFTVDPITEDNFWVKFHGSANEEGISNVRIAVWTEANGEDDIEYIDAESLGNETKAYPVYIQNHNNEKEGYVLKVSYTNKAGEEKTCENYTRISLE</sequence>
<feature type="chain" id="PRO_5042243318" evidence="2">
    <location>
        <begin position="16"/>
        <end position="223"/>
    </location>
</feature>
<dbReference type="PROSITE" id="PS51257">
    <property type="entry name" value="PROKAR_LIPOPROTEIN"/>
    <property type="match status" value="1"/>
</dbReference>
<comment type="caution">
    <text evidence="3">The sequence shown here is derived from an EMBL/GenBank/DDBJ whole genome shotgun (WGS) entry which is preliminary data.</text>
</comment>
<proteinExistence type="predicted"/>
<keyword evidence="2" id="KW-0732">Signal</keyword>
<dbReference type="EMBL" id="JAJEQN010000004">
    <property type="protein sequence ID" value="MCC2220521.1"/>
    <property type="molecule type" value="Genomic_DNA"/>
</dbReference>
<dbReference type="InterPro" id="IPR013688">
    <property type="entry name" value="GBS_Bsp-like"/>
</dbReference>
<evidence type="ECO:0000313" key="4">
    <source>
        <dbReference type="Proteomes" id="UP001198200"/>
    </source>
</evidence>
<feature type="compositionally biased region" description="Polar residues" evidence="1">
    <location>
        <begin position="46"/>
        <end position="79"/>
    </location>
</feature>
<evidence type="ECO:0000256" key="2">
    <source>
        <dbReference type="SAM" id="SignalP"/>
    </source>
</evidence>
<gene>
    <name evidence="3" type="ORF">LKD48_02495</name>
</gene>
<organism evidence="3 4">
    <name type="scientific">Anthropogastromicrobium aceti</name>
    <dbReference type="NCBI Taxonomy" id="2981768"/>
    <lineage>
        <taxon>Bacteria</taxon>
        <taxon>Bacillati</taxon>
        <taxon>Bacillota</taxon>
        <taxon>Clostridia</taxon>
        <taxon>Lachnospirales</taxon>
        <taxon>Lachnospiraceae</taxon>
        <taxon>Anthropogastromicrobium</taxon>
    </lineage>
</organism>
<dbReference type="Pfam" id="PF08481">
    <property type="entry name" value="GBS_Bsp-like"/>
    <property type="match status" value="1"/>
</dbReference>
<name>A0AAE3E340_9FIRM</name>
<dbReference type="RefSeq" id="WP_308731074.1">
    <property type="nucleotide sequence ID" value="NZ_JAJEQN010000004.1"/>
</dbReference>
<feature type="region of interest" description="Disordered" evidence="1">
    <location>
        <begin position="37"/>
        <end position="108"/>
    </location>
</feature>
<keyword evidence="4" id="KW-1185">Reference proteome</keyword>
<dbReference type="Gene3D" id="2.60.40.3760">
    <property type="match status" value="1"/>
</dbReference>
<protein>
    <submittedName>
        <fullName evidence="3">GBS Bsp-like repeat-containing protein</fullName>
    </submittedName>
</protein>
<feature type="signal peptide" evidence="2">
    <location>
        <begin position="1"/>
        <end position="15"/>
    </location>
</feature>
<evidence type="ECO:0000256" key="1">
    <source>
        <dbReference type="SAM" id="MobiDB-lite"/>
    </source>
</evidence>
<dbReference type="AlphaFoldDB" id="A0AAE3E340"/>
<dbReference type="Proteomes" id="UP001198200">
    <property type="component" value="Unassembled WGS sequence"/>
</dbReference>
<reference evidence="3 4" key="1">
    <citation type="submission" date="2021-10" db="EMBL/GenBank/DDBJ databases">
        <title>Anaerobic single-cell dispensing facilitates the cultivation of human gut bacteria.</title>
        <authorList>
            <person name="Afrizal A."/>
        </authorList>
    </citation>
    <scope>NUCLEOTIDE SEQUENCE [LARGE SCALE GENOMIC DNA]</scope>
    <source>
        <strain evidence="3 4">CLA-AA-H224</strain>
    </source>
</reference>
<feature type="compositionally biased region" description="Low complexity" evidence="1">
    <location>
        <begin position="80"/>
        <end position="96"/>
    </location>
</feature>
<evidence type="ECO:0000313" key="3">
    <source>
        <dbReference type="EMBL" id="MCC2220521.1"/>
    </source>
</evidence>